<reference evidence="2 3" key="1">
    <citation type="submission" date="2024-03" db="EMBL/GenBank/DDBJ databases">
        <title>The Acrasis kona genome and developmental transcriptomes reveal deep origins of eukaryotic multicellular pathways.</title>
        <authorList>
            <person name="Sheikh S."/>
            <person name="Fu C.-J."/>
            <person name="Brown M.W."/>
            <person name="Baldauf S.L."/>
        </authorList>
    </citation>
    <scope>NUCLEOTIDE SEQUENCE [LARGE SCALE GENOMIC DNA]</scope>
    <source>
        <strain evidence="2 3">ATCC MYA-3509</strain>
    </source>
</reference>
<evidence type="ECO:0000313" key="2">
    <source>
        <dbReference type="EMBL" id="KAL0485630.1"/>
    </source>
</evidence>
<gene>
    <name evidence="2" type="ORF">AKO1_011894</name>
</gene>
<proteinExistence type="predicted"/>
<dbReference type="Proteomes" id="UP001431209">
    <property type="component" value="Unassembled WGS sequence"/>
</dbReference>
<organism evidence="2 3">
    <name type="scientific">Acrasis kona</name>
    <dbReference type="NCBI Taxonomy" id="1008807"/>
    <lineage>
        <taxon>Eukaryota</taxon>
        <taxon>Discoba</taxon>
        <taxon>Heterolobosea</taxon>
        <taxon>Tetramitia</taxon>
        <taxon>Eutetramitia</taxon>
        <taxon>Acrasidae</taxon>
        <taxon>Acrasis</taxon>
    </lineage>
</organism>
<name>A0AAW2Z881_9EUKA</name>
<evidence type="ECO:0000313" key="3">
    <source>
        <dbReference type="Proteomes" id="UP001431209"/>
    </source>
</evidence>
<comment type="caution">
    <text evidence="2">The sequence shown here is derived from an EMBL/GenBank/DDBJ whole genome shotgun (WGS) entry which is preliminary data.</text>
</comment>
<accession>A0AAW2Z881</accession>
<feature type="region of interest" description="Disordered" evidence="1">
    <location>
        <begin position="88"/>
        <end position="169"/>
    </location>
</feature>
<protein>
    <submittedName>
        <fullName evidence="2">Uncharacterized protein</fullName>
    </submittedName>
</protein>
<sequence length="269" mass="30917">MEHGSNLPEKVREYIIGEPYDMMKNTGNIIKFQTDHYKSIITSLLKKLTESREIQSQTEAQLIHYQTEIDSLIRRNSELQDQVNQRCHSRSETVVSPFKRPSSAVPQQFETSFSSSPMRLSPIHQKLDERSRTTPTQQKRPSPILSPKPITQYNENKRKEPYMTPTSIYTSGDHKVEIYDPRDQDSRTLPILKKPTIKPIPKIRPSTPTLLRSMINKSPLKPNRPTTPMSPLLKKQTIIKPNASSPISRRTAQPDGLVNNNILLKRSKQ</sequence>
<dbReference type="EMBL" id="JAOPGA020001155">
    <property type="protein sequence ID" value="KAL0485630.1"/>
    <property type="molecule type" value="Genomic_DNA"/>
</dbReference>
<dbReference type="AlphaFoldDB" id="A0AAW2Z881"/>
<keyword evidence="3" id="KW-1185">Reference proteome</keyword>
<feature type="compositionally biased region" description="Polar residues" evidence="1">
    <location>
        <begin position="104"/>
        <end position="118"/>
    </location>
</feature>
<evidence type="ECO:0000256" key="1">
    <source>
        <dbReference type="SAM" id="MobiDB-lite"/>
    </source>
</evidence>